<feature type="transmembrane region" description="Helical" evidence="8">
    <location>
        <begin position="94"/>
        <end position="117"/>
    </location>
</feature>
<organism evidence="9 10">
    <name type="scientific">Candidatus Ryanbacteria bacterium RIFCSPHIGHO2_01_FULL_45_22</name>
    <dbReference type="NCBI Taxonomy" id="1802114"/>
    <lineage>
        <taxon>Bacteria</taxon>
        <taxon>Candidatus Ryaniibacteriota</taxon>
    </lineage>
</organism>
<evidence type="ECO:0000256" key="1">
    <source>
        <dbReference type="ARBA" id="ARBA00004651"/>
    </source>
</evidence>
<feature type="transmembrane region" description="Helical" evidence="8">
    <location>
        <begin position="433"/>
        <end position="458"/>
    </location>
</feature>
<keyword evidence="8" id="KW-0961">Cell wall biogenesis/degradation</keyword>
<dbReference type="STRING" id="1802114.A2719_00730"/>
<evidence type="ECO:0000256" key="7">
    <source>
        <dbReference type="ARBA" id="ARBA00023136"/>
    </source>
</evidence>
<comment type="pathway">
    <text evidence="8">Cell wall biogenesis; peptidoglycan biosynthesis.</text>
</comment>
<comment type="function">
    <text evidence="8">Involved in peptidoglycan biosynthesis. Transports lipid-linked peptidoglycan precursors from the inner to the outer leaflet of the cytoplasmic membrane.</text>
</comment>
<evidence type="ECO:0000256" key="3">
    <source>
        <dbReference type="ARBA" id="ARBA00022692"/>
    </source>
</evidence>
<comment type="similarity">
    <text evidence="8">Belongs to the MurJ/MviN family.</text>
</comment>
<accession>A0A1G2FYS3</accession>
<name>A0A1G2FYS3_9BACT</name>
<feature type="transmembrane region" description="Helical" evidence="8">
    <location>
        <begin position="167"/>
        <end position="189"/>
    </location>
</feature>
<feature type="transmembrane region" description="Helical" evidence="8">
    <location>
        <begin position="507"/>
        <end position="528"/>
    </location>
</feature>
<evidence type="ECO:0000256" key="5">
    <source>
        <dbReference type="ARBA" id="ARBA00022984"/>
    </source>
</evidence>
<feature type="transmembrane region" description="Helical" evidence="8">
    <location>
        <begin position="20"/>
        <end position="36"/>
    </location>
</feature>
<feature type="transmembrane region" description="Helical" evidence="8">
    <location>
        <begin position="280"/>
        <end position="301"/>
    </location>
</feature>
<feature type="transmembrane region" description="Helical" evidence="8">
    <location>
        <begin position="244"/>
        <end position="274"/>
    </location>
</feature>
<dbReference type="AlphaFoldDB" id="A0A1G2FYS3"/>
<dbReference type="InterPro" id="IPR004268">
    <property type="entry name" value="MurJ"/>
</dbReference>
<sequence length="560" mass="61937">MARRIFELFHREFRDVREAAFLLAIATIISNLLALLRDRLLAARFGAGIELDIYYAAFRVPDLLYAFSLFFVASTAIIPLFLERLSESEEKAREFLDTVLVVFLTSLTLLALVAYVVMPFIVPYYVPGFDMDSQQNVIHIARILLISPLFLGLSGLISSILQSFRRFFVYATTFLFYNVGIIIGILVFVPRWGLPGLAGGVVLGAFLHVLIQVPSLLHTGFFPRVHFRTFSDMVQVFRRSFPRTVGIAVTQVTFVVVTAIASTLGAGSIAIFQLSFNLQSIPLAVIGLSYSVAAFPTMAELIVKRERTIFFEHLVSASRSIIFWTLPMAILFIVLRAHIVRVVLGAGEFGWADTRLTAASLALFAIGIVAQSLTALFVRAFYAIGNVRVPIVINTFALMVTVVCAFFFVRILQEISTIHLPFFHILRVVDVPQGVVLGLPLAFALGALVNMALLGFYLRRTDGGDAFRLGVFVPFLRDMAGASALLGIVSYAILQVSAALFDINTFFGIFLHGFLAGTCGIGSAIFFLRIRGNKELEEVRRALGGKFWRKPAIGLEPEHL</sequence>
<keyword evidence="2 8" id="KW-1003">Cell membrane</keyword>
<feature type="transmembrane region" description="Helical" evidence="8">
    <location>
        <begin position="479"/>
        <end position="501"/>
    </location>
</feature>
<dbReference type="GO" id="GO:0071555">
    <property type="term" value="P:cell wall organization"/>
    <property type="evidence" value="ECO:0007669"/>
    <property type="project" value="UniProtKB-KW"/>
</dbReference>
<dbReference type="Proteomes" id="UP000177480">
    <property type="component" value="Unassembled WGS sequence"/>
</dbReference>
<gene>
    <name evidence="8" type="primary">murJ</name>
    <name evidence="9" type="ORF">A2719_00730</name>
</gene>
<dbReference type="GO" id="GO:0015648">
    <property type="term" value="F:lipid-linked peptidoglycan transporter activity"/>
    <property type="evidence" value="ECO:0007669"/>
    <property type="project" value="UniProtKB-UniRule"/>
</dbReference>
<feature type="transmembrane region" description="Helical" evidence="8">
    <location>
        <begin position="201"/>
        <end position="223"/>
    </location>
</feature>
<evidence type="ECO:0000256" key="2">
    <source>
        <dbReference type="ARBA" id="ARBA00022475"/>
    </source>
</evidence>
<dbReference type="GO" id="GO:0008360">
    <property type="term" value="P:regulation of cell shape"/>
    <property type="evidence" value="ECO:0007669"/>
    <property type="project" value="UniProtKB-KW"/>
</dbReference>
<keyword evidence="3 8" id="KW-0812">Transmembrane</keyword>
<evidence type="ECO:0000313" key="10">
    <source>
        <dbReference type="Proteomes" id="UP000177480"/>
    </source>
</evidence>
<feature type="transmembrane region" description="Helical" evidence="8">
    <location>
        <begin position="63"/>
        <end position="82"/>
    </location>
</feature>
<proteinExistence type="inferred from homology"/>
<feature type="transmembrane region" description="Helical" evidence="8">
    <location>
        <begin position="137"/>
        <end position="160"/>
    </location>
</feature>
<reference evidence="9 10" key="1">
    <citation type="journal article" date="2016" name="Nat. Commun.">
        <title>Thousands of microbial genomes shed light on interconnected biogeochemical processes in an aquifer system.</title>
        <authorList>
            <person name="Anantharaman K."/>
            <person name="Brown C.T."/>
            <person name="Hug L.A."/>
            <person name="Sharon I."/>
            <person name="Castelle C.J."/>
            <person name="Probst A.J."/>
            <person name="Thomas B.C."/>
            <person name="Singh A."/>
            <person name="Wilkins M.J."/>
            <person name="Karaoz U."/>
            <person name="Brodie E.L."/>
            <person name="Williams K.H."/>
            <person name="Hubbard S.S."/>
            <person name="Banfield J.F."/>
        </authorList>
    </citation>
    <scope>NUCLEOTIDE SEQUENCE [LARGE SCALE GENOMIC DNA]</scope>
</reference>
<comment type="subcellular location">
    <subcellularLocation>
        <location evidence="1 8">Cell membrane</location>
        <topology evidence="1 8">Multi-pass membrane protein</topology>
    </subcellularLocation>
</comment>
<keyword evidence="4 8" id="KW-0133">Cell shape</keyword>
<feature type="transmembrane region" description="Helical" evidence="8">
    <location>
        <begin position="359"/>
        <end position="384"/>
    </location>
</feature>
<dbReference type="GO" id="GO:0034204">
    <property type="term" value="P:lipid translocation"/>
    <property type="evidence" value="ECO:0007669"/>
    <property type="project" value="TreeGrafter"/>
</dbReference>
<feature type="transmembrane region" description="Helical" evidence="8">
    <location>
        <begin position="321"/>
        <end position="339"/>
    </location>
</feature>
<keyword evidence="8" id="KW-0813">Transport</keyword>
<comment type="caution">
    <text evidence="9">The sequence shown here is derived from an EMBL/GenBank/DDBJ whole genome shotgun (WGS) entry which is preliminary data.</text>
</comment>
<dbReference type="EMBL" id="MHNK01000019">
    <property type="protein sequence ID" value="OGZ43206.1"/>
    <property type="molecule type" value="Genomic_DNA"/>
</dbReference>
<dbReference type="PANTHER" id="PTHR47019">
    <property type="entry name" value="LIPID II FLIPPASE MURJ"/>
    <property type="match status" value="1"/>
</dbReference>
<evidence type="ECO:0000256" key="6">
    <source>
        <dbReference type="ARBA" id="ARBA00022989"/>
    </source>
</evidence>
<dbReference type="PRINTS" id="PR01806">
    <property type="entry name" value="VIRFACTRMVIN"/>
</dbReference>
<feature type="transmembrane region" description="Helical" evidence="8">
    <location>
        <begin position="391"/>
        <end position="413"/>
    </location>
</feature>
<evidence type="ECO:0000256" key="8">
    <source>
        <dbReference type="HAMAP-Rule" id="MF_02078"/>
    </source>
</evidence>
<dbReference type="GO" id="GO:0009252">
    <property type="term" value="P:peptidoglycan biosynthetic process"/>
    <property type="evidence" value="ECO:0007669"/>
    <property type="project" value="UniProtKB-UniRule"/>
</dbReference>
<dbReference type="UniPathway" id="UPA00219"/>
<dbReference type="InterPro" id="IPR051050">
    <property type="entry name" value="Lipid_II_flippase_MurJ/MviN"/>
</dbReference>
<dbReference type="Pfam" id="PF03023">
    <property type="entry name" value="MurJ"/>
    <property type="match status" value="1"/>
</dbReference>
<evidence type="ECO:0000256" key="4">
    <source>
        <dbReference type="ARBA" id="ARBA00022960"/>
    </source>
</evidence>
<dbReference type="PANTHER" id="PTHR47019:SF1">
    <property type="entry name" value="LIPID II FLIPPASE MURJ"/>
    <property type="match status" value="1"/>
</dbReference>
<keyword evidence="5 8" id="KW-0573">Peptidoglycan synthesis</keyword>
<dbReference type="GO" id="GO:0005886">
    <property type="term" value="C:plasma membrane"/>
    <property type="evidence" value="ECO:0007669"/>
    <property type="project" value="UniProtKB-SubCell"/>
</dbReference>
<keyword evidence="6 8" id="KW-1133">Transmembrane helix</keyword>
<dbReference type="HAMAP" id="MF_02078">
    <property type="entry name" value="MurJ_MviN"/>
    <property type="match status" value="1"/>
</dbReference>
<keyword evidence="7 8" id="KW-0472">Membrane</keyword>
<protein>
    <recommendedName>
        <fullName evidence="8">Probable lipid II flippase MurJ</fullName>
    </recommendedName>
</protein>
<evidence type="ECO:0000313" key="9">
    <source>
        <dbReference type="EMBL" id="OGZ43206.1"/>
    </source>
</evidence>